<keyword evidence="2" id="KW-1185">Reference proteome</keyword>
<proteinExistence type="predicted"/>
<comment type="caution">
    <text evidence="1">The sequence shown here is derived from an EMBL/GenBank/DDBJ whole genome shotgun (WGS) entry which is preliminary data.</text>
</comment>
<evidence type="ECO:0000313" key="2">
    <source>
        <dbReference type="Proteomes" id="UP001143364"/>
    </source>
</evidence>
<sequence length="156" mass="17105">MTGPKPPAPHASPEVFAEARRLYETTQLSQVEIGRRLGLSRHAVARRAKREAWTRPFDAARRRTLIRGLRRSVDAEVAKAERLFASGDDGAAGEAAGKAARTLSSLVRSLRELAKFDEESAGGAGEPDADGSLRDADEFRAALAERLERLRRERGE</sequence>
<organism evidence="1 2">
    <name type="scientific">Methylopila jiangsuensis</name>
    <dbReference type="NCBI Taxonomy" id="586230"/>
    <lineage>
        <taxon>Bacteria</taxon>
        <taxon>Pseudomonadati</taxon>
        <taxon>Pseudomonadota</taxon>
        <taxon>Alphaproteobacteria</taxon>
        <taxon>Hyphomicrobiales</taxon>
        <taxon>Methylopilaceae</taxon>
        <taxon>Methylopila</taxon>
    </lineage>
</organism>
<name>A0A9W6JHN8_9HYPH</name>
<gene>
    <name evidence="1" type="ORF">GCM10008171_12640</name>
</gene>
<evidence type="ECO:0000313" key="1">
    <source>
        <dbReference type="EMBL" id="GLK76010.1"/>
    </source>
</evidence>
<dbReference type="EMBL" id="BSFK01000005">
    <property type="protein sequence ID" value="GLK76010.1"/>
    <property type="molecule type" value="Genomic_DNA"/>
</dbReference>
<dbReference type="RefSeq" id="WP_271203935.1">
    <property type="nucleotide sequence ID" value="NZ_BSFK01000005.1"/>
</dbReference>
<dbReference type="AlphaFoldDB" id="A0A9W6JHN8"/>
<accession>A0A9W6JHN8</accession>
<reference evidence="1" key="1">
    <citation type="journal article" date="2014" name="Int. J. Syst. Evol. Microbiol.">
        <title>Complete genome sequence of Corynebacterium casei LMG S-19264T (=DSM 44701T), isolated from a smear-ripened cheese.</title>
        <authorList>
            <consortium name="US DOE Joint Genome Institute (JGI-PGF)"/>
            <person name="Walter F."/>
            <person name="Albersmeier A."/>
            <person name="Kalinowski J."/>
            <person name="Ruckert C."/>
        </authorList>
    </citation>
    <scope>NUCLEOTIDE SEQUENCE</scope>
    <source>
        <strain evidence="1">VKM B-2555</strain>
    </source>
</reference>
<protein>
    <recommendedName>
        <fullName evidence="3">Homeodomain-like domain-containing protein</fullName>
    </recommendedName>
</protein>
<evidence type="ECO:0008006" key="3">
    <source>
        <dbReference type="Google" id="ProtNLM"/>
    </source>
</evidence>
<dbReference type="Proteomes" id="UP001143364">
    <property type="component" value="Unassembled WGS sequence"/>
</dbReference>
<reference evidence="1" key="2">
    <citation type="submission" date="2023-01" db="EMBL/GenBank/DDBJ databases">
        <authorList>
            <person name="Sun Q."/>
            <person name="Evtushenko L."/>
        </authorList>
    </citation>
    <scope>NUCLEOTIDE SEQUENCE</scope>
    <source>
        <strain evidence="1">VKM B-2555</strain>
    </source>
</reference>